<dbReference type="EMBL" id="BAHB01000054">
    <property type="protein sequence ID" value="GAB85175.1"/>
    <property type="molecule type" value="Genomic_DNA"/>
</dbReference>
<dbReference type="Gene3D" id="2.30.38.10">
    <property type="entry name" value="Luciferase, Domain 3"/>
    <property type="match status" value="1"/>
</dbReference>
<evidence type="ECO:0000256" key="2">
    <source>
        <dbReference type="ARBA" id="ARBA00022553"/>
    </source>
</evidence>
<dbReference type="RefSeq" id="WP_005197446.1">
    <property type="nucleotide sequence ID" value="NZ_BAHB01000054.1"/>
</dbReference>
<protein>
    <submittedName>
        <fullName evidence="4">Non-ribosomal peptide synthetase</fullName>
    </submittedName>
</protein>
<dbReference type="Gene3D" id="3.40.50.980">
    <property type="match status" value="2"/>
</dbReference>
<feature type="domain" description="Carrier" evidence="3">
    <location>
        <begin position="487"/>
        <end position="561"/>
    </location>
</feature>
<dbReference type="Gene3D" id="3.30.300.30">
    <property type="match status" value="1"/>
</dbReference>
<dbReference type="InterPro" id="IPR000873">
    <property type="entry name" value="AMP-dep_synth/lig_dom"/>
</dbReference>
<keyword evidence="2" id="KW-0597">Phosphoprotein</keyword>
<accession>A0ABQ0HSG6</accession>
<dbReference type="Gene3D" id="1.10.1200.10">
    <property type="entry name" value="ACP-like"/>
    <property type="match status" value="1"/>
</dbReference>
<feature type="non-terminal residue" evidence="4">
    <location>
        <position position="1"/>
    </location>
</feature>
<keyword evidence="5" id="KW-1185">Reference proteome</keyword>
<dbReference type="SUPFAM" id="SSF56801">
    <property type="entry name" value="Acetyl-CoA synthetase-like"/>
    <property type="match status" value="1"/>
</dbReference>
<dbReference type="InterPro" id="IPR036736">
    <property type="entry name" value="ACP-like_sf"/>
</dbReference>
<name>A0ABQ0HSG6_GORRU</name>
<feature type="non-terminal residue" evidence="4">
    <location>
        <position position="561"/>
    </location>
</feature>
<evidence type="ECO:0000256" key="1">
    <source>
        <dbReference type="ARBA" id="ARBA00022450"/>
    </source>
</evidence>
<dbReference type="SUPFAM" id="SSF47336">
    <property type="entry name" value="ACP-like"/>
    <property type="match status" value="1"/>
</dbReference>
<dbReference type="InterPro" id="IPR006162">
    <property type="entry name" value="Ppantetheine_attach_site"/>
</dbReference>
<dbReference type="PROSITE" id="PS50075">
    <property type="entry name" value="CARRIER"/>
    <property type="match status" value="1"/>
</dbReference>
<proteinExistence type="predicted"/>
<gene>
    <name evidence="4" type="ORF">GORBP_054_00010</name>
</gene>
<dbReference type="Proteomes" id="UP000010744">
    <property type="component" value="Unassembled WGS sequence"/>
</dbReference>
<dbReference type="InterPro" id="IPR045851">
    <property type="entry name" value="AMP-bd_C_sf"/>
</dbReference>
<dbReference type="PROSITE" id="PS00012">
    <property type="entry name" value="PHOSPHOPANTETHEINE"/>
    <property type="match status" value="1"/>
</dbReference>
<dbReference type="PANTHER" id="PTHR45527">
    <property type="entry name" value="NONRIBOSOMAL PEPTIDE SYNTHETASE"/>
    <property type="match status" value="1"/>
</dbReference>
<evidence type="ECO:0000313" key="5">
    <source>
        <dbReference type="Proteomes" id="UP000010744"/>
    </source>
</evidence>
<dbReference type="InterPro" id="IPR025110">
    <property type="entry name" value="AMP-bd_C"/>
</dbReference>
<dbReference type="SMART" id="SM00823">
    <property type="entry name" value="PKS_PP"/>
    <property type="match status" value="1"/>
</dbReference>
<reference evidence="4 5" key="1">
    <citation type="submission" date="2012-08" db="EMBL/GenBank/DDBJ databases">
        <title>Whole genome shotgun sequence of Gordonia rubripertincta NBRC 101908.</title>
        <authorList>
            <person name="Takarada H."/>
            <person name="Hosoyama A."/>
            <person name="Tsuchikane K."/>
            <person name="Katsumata H."/>
            <person name="Baba S."/>
            <person name="Ohji S."/>
            <person name="Yamazaki S."/>
            <person name="Fujita N."/>
        </authorList>
    </citation>
    <scope>NUCLEOTIDE SEQUENCE [LARGE SCALE GENOMIC DNA]</scope>
    <source>
        <strain evidence="4 5">NBRC 101908</strain>
    </source>
</reference>
<dbReference type="Pfam" id="PF13193">
    <property type="entry name" value="AMP-binding_C"/>
    <property type="match status" value="1"/>
</dbReference>
<keyword evidence="1" id="KW-0596">Phosphopantetheine</keyword>
<evidence type="ECO:0000259" key="3">
    <source>
        <dbReference type="PROSITE" id="PS50075"/>
    </source>
</evidence>
<evidence type="ECO:0000313" key="4">
    <source>
        <dbReference type="EMBL" id="GAB85175.1"/>
    </source>
</evidence>
<dbReference type="Pfam" id="PF00501">
    <property type="entry name" value="AMP-binding"/>
    <property type="match status" value="1"/>
</dbReference>
<dbReference type="InterPro" id="IPR009081">
    <property type="entry name" value="PP-bd_ACP"/>
</dbReference>
<sequence>GDRTVSFGEFGARVWGLARELISVGVGPDVAVAVVIPRSVELLVAVHAVVAAGGQYVPVDPEAPADRVGYMLATSGASVVLVAEGLPVPSVVAGVDGVVVLGVDASGSFDAGVGPVSDVDRLAPLGVDDALYTLFTSGSTGRPKGVTVSHRSVLNRLAWMDAWYPVSGSDRLLQKTPVTFDVSVWELFWPLVSGVPLVIAEPGRHGDPEYLREVIVGNGVSVVHFVPSMLSAFVDVLGDRLGELSSLKHVFASGEALAPAVADGLLSRLPGVGLHNLYGPTEAAVDVTAYSVRAGDVVVPIGSPVPNTVTRVLDSRLARVPVGVPGELYLGGVQVARGYAARPDLTAERFVADPFGGPGERLYRTGDLVRWNVSGELEYLGRTDFQVKLRGQRLELGEVEAAVAAAPGVVHAAAVVAESAGGQQLVGYVAPADVDVDVVAGSVASVLPGYMRPSVWVRLDVMPLTSSGKVDRKALPAPVFEAVEYVAPASDAEERVAAVFATLLDVERVSVTESFFDLGGNSLSAMRLVARVSDALGVQVGIRDVFDAPSVRELVAAVADR</sequence>
<organism evidence="4 5">
    <name type="scientific">Gordonia rubripertincta NBRC 101908</name>
    <dbReference type="NCBI Taxonomy" id="1077975"/>
    <lineage>
        <taxon>Bacteria</taxon>
        <taxon>Bacillati</taxon>
        <taxon>Actinomycetota</taxon>
        <taxon>Actinomycetes</taxon>
        <taxon>Mycobacteriales</taxon>
        <taxon>Gordoniaceae</taxon>
        <taxon>Gordonia</taxon>
    </lineage>
</organism>
<dbReference type="InterPro" id="IPR010071">
    <property type="entry name" value="AA_adenyl_dom"/>
</dbReference>
<dbReference type="Pfam" id="PF00550">
    <property type="entry name" value="PP-binding"/>
    <property type="match status" value="1"/>
</dbReference>
<dbReference type="InterPro" id="IPR020806">
    <property type="entry name" value="PKS_PP-bd"/>
</dbReference>
<dbReference type="NCBIfam" id="TIGR01733">
    <property type="entry name" value="AA-adenyl-dom"/>
    <property type="match status" value="1"/>
</dbReference>
<dbReference type="PANTHER" id="PTHR45527:SF1">
    <property type="entry name" value="FATTY ACID SYNTHASE"/>
    <property type="match status" value="1"/>
</dbReference>
<comment type="caution">
    <text evidence="4">The sequence shown here is derived from an EMBL/GenBank/DDBJ whole genome shotgun (WGS) entry which is preliminary data.</text>
</comment>